<organism evidence="3 4">
    <name type="scientific">Streptomyces kunmingensis</name>
    <dbReference type="NCBI Taxonomy" id="68225"/>
    <lineage>
        <taxon>Bacteria</taxon>
        <taxon>Bacillati</taxon>
        <taxon>Actinomycetota</taxon>
        <taxon>Actinomycetes</taxon>
        <taxon>Kitasatosporales</taxon>
        <taxon>Streptomycetaceae</taxon>
        <taxon>Streptomyces</taxon>
    </lineage>
</organism>
<keyword evidence="2" id="KW-1133">Transmembrane helix</keyword>
<evidence type="ECO:0000313" key="3">
    <source>
        <dbReference type="EMBL" id="MEB3965879.1"/>
    </source>
</evidence>
<keyword evidence="4" id="KW-1185">Reference proteome</keyword>
<evidence type="ECO:0000256" key="2">
    <source>
        <dbReference type="SAM" id="Phobius"/>
    </source>
</evidence>
<name>A0ABU6CMC3_9ACTN</name>
<keyword evidence="2" id="KW-0472">Membrane</keyword>
<comment type="caution">
    <text evidence="3">The sequence shown here is derived from an EMBL/GenBank/DDBJ whole genome shotgun (WGS) entry which is preliminary data.</text>
</comment>
<proteinExistence type="predicted"/>
<protein>
    <submittedName>
        <fullName evidence="3">DUF5819 family protein</fullName>
    </submittedName>
</protein>
<feature type="region of interest" description="Disordered" evidence="1">
    <location>
        <begin position="1"/>
        <end position="63"/>
    </location>
</feature>
<sequence>METEAGAADEAARCRPQEATPAPPDPSGTAPTDAAGASDGSDAAEASDGSDAAEAHDGSAPAERRGITALSPGYRMIAALALAGVAVVAGVHILMVFLHVAPSNTLSKRHSAQVEAWIYPEFEQNWKLFAPNPLQQNVAVQARAEVRVPGGELRTTRWYDLSGQDGAAIDGNLLPSHTQQNELRRAWDIYVSTHDTQNRPNGLRGTLSEQYLRRVLVLRLDRLDVAGAGDIVERVQVRSRSTVVEPPKWSDEKVNQKPFYRQVPWWTVTSRDASLDSGTHLRVEAATGGAR</sequence>
<evidence type="ECO:0000313" key="4">
    <source>
        <dbReference type="Proteomes" id="UP001352223"/>
    </source>
</evidence>
<dbReference type="Proteomes" id="UP001352223">
    <property type="component" value="Unassembled WGS sequence"/>
</dbReference>
<dbReference type="EMBL" id="JAOZYB010000346">
    <property type="protein sequence ID" value="MEB3965879.1"/>
    <property type="molecule type" value="Genomic_DNA"/>
</dbReference>
<accession>A0ABU6CMC3</accession>
<evidence type="ECO:0000256" key="1">
    <source>
        <dbReference type="SAM" id="MobiDB-lite"/>
    </source>
</evidence>
<dbReference type="InterPro" id="IPR043857">
    <property type="entry name" value="DUF5819"/>
</dbReference>
<reference evidence="3 4" key="1">
    <citation type="submission" date="2022-10" db="EMBL/GenBank/DDBJ databases">
        <authorList>
            <person name="Xie J."/>
            <person name="Shen N."/>
        </authorList>
    </citation>
    <scope>NUCLEOTIDE SEQUENCE [LARGE SCALE GENOMIC DNA]</scope>
    <source>
        <strain evidence="3 4">DSM 41681</strain>
    </source>
</reference>
<dbReference type="Pfam" id="PF19136">
    <property type="entry name" value="DUF5819"/>
    <property type="match status" value="1"/>
</dbReference>
<gene>
    <name evidence="3" type="ORF">OKJ48_37500</name>
</gene>
<feature type="compositionally biased region" description="Basic and acidic residues" evidence="1">
    <location>
        <begin position="53"/>
        <end position="63"/>
    </location>
</feature>
<dbReference type="RefSeq" id="WP_324774554.1">
    <property type="nucleotide sequence ID" value="NZ_BAAATS010000017.1"/>
</dbReference>
<feature type="transmembrane region" description="Helical" evidence="2">
    <location>
        <begin position="76"/>
        <end position="101"/>
    </location>
</feature>
<keyword evidence="2" id="KW-0812">Transmembrane</keyword>
<feature type="compositionally biased region" description="Low complexity" evidence="1">
    <location>
        <begin position="27"/>
        <end position="52"/>
    </location>
</feature>